<feature type="region of interest" description="Disordered" evidence="1">
    <location>
        <begin position="96"/>
        <end position="142"/>
    </location>
</feature>
<feature type="compositionally biased region" description="Polar residues" evidence="1">
    <location>
        <begin position="243"/>
        <end position="256"/>
    </location>
</feature>
<name>A0A0B7B8Q9_9EUPU</name>
<reference evidence="2" key="1">
    <citation type="submission" date="2014-12" db="EMBL/GenBank/DDBJ databases">
        <title>Insight into the proteome of Arion vulgaris.</title>
        <authorList>
            <person name="Aradska J."/>
            <person name="Bulat T."/>
            <person name="Smidak R."/>
            <person name="Sarate P."/>
            <person name="Gangsoo J."/>
            <person name="Sialana F."/>
            <person name="Bilban M."/>
            <person name="Lubec G."/>
        </authorList>
    </citation>
    <scope>NUCLEOTIDE SEQUENCE</scope>
    <source>
        <tissue evidence="2">Skin</tissue>
    </source>
</reference>
<dbReference type="EMBL" id="HACG01041846">
    <property type="protein sequence ID" value="CEK88711.1"/>
    <property type="molecule type" value="Transcribed_RNA"/>
</dbReference>
<accession>A0A0B7B8Q9</accession>
<proteinExistence type="predicted"/>
<feature type="region of interest" description="Disordered" evidence="1">
    <location>
        <begin position="220"/>
        <end position="315"/>
    </location>
</feature>
<gene>
    <name evidence="2" type="primary">ORF166625</name>
</gene>
<feature type="compositionally biased region" description="Polar residues" evidence="1">
    <location>
        <begin position="267"/>
        <end position="299"/>
    </location>
</feature>
<feature type="compositionally biased region" description="Low complexity" evidence="1">
    <location>
        <begin position="300"/>
        <end position="312"/>
    </location>
</feature>
<evidence type="ECO:0000256" key="1">
    <source>
        <dbReference type="SAM" id="MobiDB-lite"/>
    </source>
</evidence>
<feature type="compositionally biased region" description="Low complexity" evidence="1">
    <location>
        <begin position="33"/>
        <end position="46"/>
    </location>
</feature>
<sequence length="441" mass="49465">MQRESPQLELLPEHQKLKETISGFRLPKKEQVSESVLQNQVSLQSSTKTSSHTSNDRTNKMTIPADIPHNHIMMIQQFEEMRRYKGHKNISDKQQITDRMLSSSSSSSSATPSVQIEKKLTIPTSANRPTSVPTSSSSSENNHVHFLRYSRETGSHTPVQKIPHATLKLTNQHILPQKSLHQQQHEHLKQKILRDHSLLNEDSRFHAPVIRVRSYPMERQQIPSSLQKPNNQGQPWSIPRVKASTTSRPHSLTLPSTRHHDGALGYNLTSKEFQNYNPSASPKALRSSSRLDSDNTPQHASASSSSTSTLSSNHPRSILKNSLSLDQSDLGLSLRPLLLPRAHSDKNRQYVPRDFDFSSILTTNQDPLAPKPVSIQIKGQVHGQTISSGDQQRSTTSQAALTKFELNQDGRSTRKSVTFNSTVLLHPDKHTSTDMSLFVDV</sequence>
<feature type="region of interest" description="Disordered" evidence="1">
    <location>
        <begin position="22"/>
        <end position="63"/>
    </location>
</feature>
<evidence type="ECO:0000313" key="2">
    <source>
        <dbReference type="EMBL" id="CEK88711.1"/>
    </source>
</evidence>
<feature type="compositionally biased region" description="Low complexity" evidence="1">
    <location>
        <begin position="129"/>
        <end position="141"/>
    </location>
</feature>
<protein>
    <submittedName>
        <fullName evidence="2">Uncharacterized protein</fullName>
    </submittedName>
</protein>
<organism evidence="2">
    <name type="scientific">Arion vulgaris</name>
    <dbReference type="NCBI Taxonomy" id="1028688"/>
    <lineage>
        <taxon>Eukaryota</taxon>
        <taxon>Metazoa</taxon>
        <taxon>Spiralia</taxon>
        <taxon>Lophotrochozoa</taxon>
        <taxon>Mollusca</taxon>
        <taxon>Gastropoda</taxon>
        <taxon>Heterobranchia</taxon>
        <taxon>Euthyneura</taxon>
        <taxon>Panpulmonata</taxon>
        <taxon>Eupulmonata</taxon>
        <taxon>Stylommatophora</taxon>
        <taxon>Helicina</taxon>
        <taxon>Arionoidea</taxon>
        <taxon>Arionidae</taxon>
        <taxon>Arion</taxon>
    </lineage>
</organism>
<feature type="compositionally biased region" description="Polar residues" evidence="1">
    <location>
        <begin position="221"/>
        <end position="235"/>
    </location>
</feature>
<dbReference type="AlphaFoldDB" id="A0A0B7B8Q9"/>